<dbReference type="EMBL" id="ANNX02000045">
    <property type="protein sequence ID" value="KYC37779.1"/>
    <property type="molecule type" value="Genomic_DNA"/>
</dbReference>
<dbReference type="AlphaFoldDB" id="A0A139WZA2"/>
<evidence type="ECO:0000313" key="1">
    <source>
        <dbReference type="EMBL" id="KYC37779.1"/>
    </source>
</evidence>
<organism evidence="1 2">
    <name type="scientific">Scytonema hofmannii PCC 7110</name>
    <dbReference type="NCBI Taxonomy" id="128403"/>
    <lineage>
        <taxon>Bacteria</taxon>
        <taxon>Bacillati</taxon>
        <taxon>Cyanobacteriota</taxon>
        <taxon>Cyanophyceae</taxon>
        <taxon>Nostocales</taxon>
        <taxon>Scytonemataceae</taxon>
        <taxon>Scytonema</taxon>
    </lineage>
</organism>
<dbReference type="OrthoDB" id="516607at2"/>
<reference evidence="1 2" key="1">
    <citation type="journal article" date="2013" name="Genome Biol. Evol.">
        <title>Genomes of Stigonematalean cyanobacteria (subsection V) and the evolution of oxygenic photosynthesis from prokaryotes to plastids.</title>
        <authorList>
            <person name="Dagan T."/>
            <person name="Roettger M."/>
            <person name="Stucken K."/>
            <person name="Landan G."/>
            <person name="Koch R."/>
            <person name="Major P."/>
            <person name="Gould S.B."/>
            <person name="Goremykin V.V."/>
            <person name="Rippka R."/>
            <person name="Tandeau de Marsac N."/>
            <person name="Gugger M."/>
            <person name="Lockhart P.J."/>
            <person name="Allen J.F."/>
            <person name="Brune I."/>
            <person name="Maus I."/>
            <person name="Puhler A."/>
            <person name="Martin W.F."/>
        </authorList>
    </citation>
    <scope>NUCLEOTIDE SEQUENCE [LARGE SCALE GENOMIC DNA]</scope>
    <source>
        <strain evidence="1 2">PCC 7110</strain>
    </source>
</reference>
<proteinExistence type="predicted"/>
<name>A0A139WZA2_9CYAN</name>
<gene>
    <name evidence="1" type="ORF">WA1_04490</name>
</gene>
<dbReference type="RefSeq" id="WP_017743252.1">
    <property type="nucleotide sequence ID" value="NZ_KQ976354.1"/>
</dbReference>
<keyword evidence="2" id="KW-1185">Reference proteome</keyword>
<evidence type="ECO:0000313" key="2">
    <source>
        <dbReference type="Proteomes" id="UP000076925"/>
    </source>
</evidence>
<comment type="caution">
    <text evidence="1">The sequence shown here is derived from an EMBL/GenBank/DDBJ whole genome shotgun (WGS) entry which is preliminary data.</text>
</comment>
<accession>A0A139WZA2</accession>
<dbReference type="Proteomes" id="UP000076925">
    <property type="component" value="Unassembled WGS sequence"/>
</dbReference>
<sequence>MPFQKNNKQGFVSNAPLDRSALQINLKPGLRERIMAIPDWKIKLREELEIWLANWENQD</sequence>
<protein>
    <submittedName>
        <fullName evidence="1">Uncharacterized protein</fullName>
    </submittedName>
</protein>